<name>A0A226D986_FOLCA</name>
<dbReference type="Proteomes" id="UP000198287">
    <property type="component" value="Unassembled WGS sequence"/>
</dbReference>
<accession>A0A226D986</accession>
<dbReference type="Gene3D" id="3.80.10.10">
    <property type="entry name" value="Ribonuclease Inhibitor"/>
    <property type="match status" value="1"/>
</dbReference>
<gene>
    <name evidence="1" type="ORF">Fcan01_23965</name>
</gene>
<sequence length="461" mass="51564">MGADANSQSVFTNPIILSNIFSYLDIHRVQTFRTVSSTWNTIGAAVLGTRKVFSMRRFSRNSATADEIQNVNPALLKRICFQSEFHTEITLFKCVTTNIGRQIKEIHICINSPAWLALIEILSTNGLPNLGKLVLSTYSDLPAPAFGLVALGNLEVLEIRGNNLENANNDLQTMIGSAASLKTLKIHGPFFPDLQNCAKTLKTLEWFALSDEQYSVDNLDQLHPLLTQVSPTLEKLCLGICPVQFNGFSIQQSVTRFPPFPKLKSFKNMASEVLKVGEYLPENFPSLVSLSLDLFDLSREHHSWDVHHDQPVKRRPGNPFPNVTHLTIMRMKVASGLDYCREPNCLPHLFEICATWKLLTHLDVVIGTQALPLSKILKALKSLDTGSGLSEVRIVGVDNKLQKTVFDDLASDVEKLIDFITKCHALKRLTFTGIWWKPETVVRVMEFLAKRGSTLPVVILE</sequence>
<keyword evidence="2" id="KW-1185">Reference proteome</keyword>
<evidence type="ECO:0000313" key="2">
    <source>
        <dbReference type="Proteomes" id="UP000198287"/>
    </source>
</evidence>
<protein>
    <recommendedName>
        <fullName evidence="3">F-box domain-containing protein</fullName>
    </recommendedName>
</protein>
<dbReference type="EMBL" id="LNIX01000030">
    <property type="protein sequence ID" value="OXA41307.1"/>
    <property type="molecule type" value="Genomic_DNA"/>
</dbReference>
<evidence type="ECO:0008006" key="3">
    <source>
        <dbReference type="Google" id="ProtNLM"/>
    </source>
</evidence>
<reference evidence="1 2" key="1">
    <citation type="submission" date="2015-12" db="EMBL/GenBank/DDBJ databases">
        <title>The genome of Folsomia candida.</title>
        <authorList>
            <person name="Faddeeva A."/>
            <person name="Derks M.F."/>
            <person name="Anvar Y."/>
            <person name="Smit S."/>
            <person name="Van Straalen N."/>
            <person name="Roelofs D."/>
        </authorList>
    </citation>
    <scope>NUCLEOTIDE SEQUENCE [LARGE SCALE GENOMIC DNA]</scope>
    <source>
        <strain evidence="1 2">VU population</strain>
        <tissue evidence="1">Whole body</tissue>
    </source>
</reference>
<proteinExistence type="predicted"/>
<organism evidence="1 2">
    <name type="scientific">Folsomia candida</name>
    <name type="common">Springtail</name>
    <dbReference type="NCBI Taxonomy" id="158441"/>
    <lineage>
        <taxon>Eukaryota</taxon>
        <taxon>Metazoa</taxon>
        <taxon>Ecdysozoa</taxon>
        <taxon>Arthropoda</taxon>
        <taxon>Hexapoda</taxon>
        <taxon>Collembola</taxon>
        <taxon>Entomobryomorpha</taxon>
        <taxon>Isotomoidea</taxon>
        <taxon>Isotomidae</taxon>
        <taxon>Proisotominae</taxon>
        <taxon>Folsomia</taxon>
    </lineage>
</organism>
<dbReference type="AlphaFoldDB" id="A0A226D986"/>
<dbReference type="SUPFAM" id="SSF52047">
    <property type="entry name" value="RNI-like"/>
    <property type="match status" value="1"/>
</dbReference>
<comment type="caution">
    <text evidence="1">The sequence shown here is derived from an EMBL/GenBank/DDBJ whole genome shotgun (WGS) entry which is preliminary data.</text>
</comment>
<dbReference type="OrthoDB" id="3140657at2759"/>
<evidence type="ECO:0000313" key="1">
    <source>
        <dbReference type="EMBL" id="OXA41307.1"/>
    </source>
</evidence>
<dbReference type="InterPro" id="IPR032675">
    <property type="entry name" value="LRR_dom_sf"/>
</dbReference>